<evidence type="ECO:0000256" key="1">
    <source>
        <dbReference type="SAM" id="MobiDB-lite"/>
    </source>
</evidence>
<dbReference type="RefSeq" id="XP_057424647.1">
    <property type="nucleotide sequence ID" value="XM_057568664.1"/>
</dbReference>
<dbReference type="OMA" id="RYSESAY"/>
<accession>I3SUN4</accession>
<organism evidence="3">
    <name type="scientific">Lotus japonicus</name>
    <name type="common">Lotus corniculatus var. japonicus</name>
    <dbReference type="NCBI Taxonomy" id="34305"/>
    <lineage>
        <taxon>Eukaryota</taxon>
        <taxon>Viridiplantae</taxon>
        <taxon>Streptophyta</taxon>
        <taxon>Embryophyta</taxon>
        <taxon>Tracheophyta</taxon>
        <taxon>Spermatophyta</taxon>
        <taxon>Magnoliopsida</taxon>
        <taxon>eudicotyledons</taxon>
        <taxon>Gunneridae</taxon>
        <taxon>Pentapetalae</taxon>
        <taxon>rosids</taxon>
        <taxon>fabids</taxon>
        <taxon>Fabales</taxon>
        <taxon>Fabaceae</taxon>
        <taxon>Papilionoideae</taxon>
        <taxon>50 kb inversion clade</taxon>
        <taxon>NPAAA clade</taxon>
        <taxon>Hologalegina</taxon>
        <taxon>robinioid clade</taxon>
        <taxon>Loteae</taxon>
        <taxon>Lotus</taxon>
    </lineage>
</organism>
<protein>
    <recommendedName>
        <fullName evidence="2">VQ domain-containing protein</fullName>
    </recommendedName>
</protein>
<feature type="compositionally biased region" description="Polar residues" evidence="1">
    <location>
        <begin position="74"/>
        <end position="86"/>
    </location>
</feature>
<dbReference type="PANTHER" id="PTHR33143:SF76">
    <property type="entry name" value="VQ MOTIF-CONTAINING PROTEIN 8, CHLOROPLASTIC"/>
    <property type="match status" value="1"/>
</dbReference>
<reference evidence="3" key="1">
    <citation type="submission" date="2012-05" db="EMBL/GenBank/DDBJ databases">
        <authorList>
            <person name="Krishnakumar V."/>
            <person name="Cheung F."/>
            <person name="Xiao Y."/>
            <person name="Chan A."/>
            <person name="Moskal W.A."/>
            <person name="Town C.D."/>
        </authorList>
    </citation>
    <scope>NUCLEOTIDE SEQUENCE</scope>
</reference>
<dbReference type="OrthoDB" id="1917757at2759"/>
<name>I3SUN4_LOTJA</name>
<dbReference type="Pfam" id="PF05678">
    <property type="entry name" value="VQ"/>
    <property type="match status" value="1"/>
</dbReference>
<evidence type="ECO:0000313" key="3">
    <source>
        <dbReference type="EMBL" id="AFK43976.1"/>
    </source>
</evidence>
<proteinExistence type="evidence at transcript level"/>
<sequence length="194" mass="20999">MRPTSEKPIGVINGPRPSPLMINKDSHIIRKQRVPIIIYTQSPKVIHTKAQDFMALVQRLTGMTASSSHKEIATTASHQEASETFGSSLSDISNNNSIKQQGMMQQGATDGDETSSALRRDGEDCVKGVGANVQLQSPSILDFANMPLFTPNSSSDFFCSSSRPVYQFSDSPYGILGSLISPSGLGFIKDLPDY</sequence>
<dbReference type="KEGG" id="lja:130718163"/>
<feature type="domain" description="VQ" evidence="2">
    <location>
        <begin position="42"/>
        <end position="66"/>
    </location>
</feature>
<feature type="region of interest" description="Disordered" evidence="1">
    <location>
        <begin position="69"/>
        <end position="95"/>
    </location>
</feature>
<dbReference type="InterPro" id="IPR039607">
    <property type="entry name" value="VQ_8/17/18/20/21/25"/>
</dbReference>
<dbReference type="AlphaFoldDB" id="I3SUN4"/>
<dbReference type="GO" id="GO:0005634">
    <property type="term" value="C:nucleus"/>
    <property type="evidence" value="ECO:0007669"/>
    <property type="project" value="TreeGrafter"/>
</dbReference>
<dbReference type="PANTHER" id="PTHR33143">
    <property type="entry name" value="F16F4.1 PROTEIN-RELATED"/>
    <property type="match status" value="1"/>
</dbReference>
<dbReference type="EMBL" id="BT144182">
    <property type="protein sequence ID" value="AFK43976.1"/>
    <property type="molecule type" value="mRNA"/>
</dbReference>
<dbReference type="InterPro" id="IPR008889">
    <property type="entry name" value="VQ"/>
</dbReference>
<dbReference type="GeneID" id="130718163"/>
<evidence type="ECO:0000259" key="2">
    <source>
        <dbReference type="Pfam" id="PF05678"/>
    </source>
</evidence>